<dbReference type="Pfam" id="PF02687">
    <property type="entry name" value="FtsX"/>
    <property type="match status" value="1"/>
</dbReference>
<sequence>MADQKTPAGHKAGAAPQVKGPAKPKRKKLPVRRARKPSEPKSREDRDKLRPPAPIVPQQSVAGRALTLVVAIMSFLACLTVGGVSVVWDAADAWQNDLVREVTIQIRPAEGVDMLREIDKAIALTQEFPGIGSVRALSDQETKELLEPWLGNGLDLDTLPVPRLIQINVDDPSALNLEQLRDALAKQVNGASLDDHSIWTSRLSAMAGAVVVGGFGIMILVFGSMVLSVIFATQAAMAGNKDVVSVLHFVGAEDGFIAREFQRHFLLLGLKGGISGGAAATLSFLLLDFMTRDSGATASSAQLSALFGSVSVSLPGYLGVIGVVFLVAVLTALTSGLAVKAHLRKVD</sequence>
<evidence type="ECO:0000256" key="6">
    <source>
        <dbReference type="SAM" id="MobiDB-lite"/>
    </source>
</evidence>
<dbReference type="Proteomes" id="UP000186002">
    <property type="component" value="Unassembled WGS sequence"/>
</dbReference>
<dbReference type="PANTHER" id="PTHR47755">
    <property type="entry name" value="CELL DIVISION PROTEIN FTSX"/>
    <property type="match status" value="1"/>
</dbReference>
<name>A0A1M7MSL3_9HYPH</name>
<keyword evidence="9" id="KW-0132">Cell division</keyword>
<dbReference type="InterPro" id="IPR004513">
    <property type="entry name" value="FtsX"/>
</dbReference>
<evidence type="ECO:0000256" key="1">
    <source>
        <dbReference type="ARBA" id="ARBA00004651"/>
    </source>
</evidence>
<gene>
    <name evidence="9" type="ORF">SAMN05444272_3535</name>
</gene>
<proteinExistence type="predicted"/>
<evidence type="ECO:0000256" key="4">
    <source>
        <dbReference type="ARBA" id="ARBA00022989"/>
    </source>
</evidence>
<evidence type="ECO:0000259" key="8">
    <source>
        <dbReference type="Pfam" id="PF02687"/>
    </source>
</evidence>
<keyword evidence="2" id="KW-1003">Cell membrane</keyword>
<dbReference type="OrthoDB" id="9814843at2"/>
<feature type="transmembrane region" description="Helical" evidence="7">
    <location>
        <begin position="205"/>
        <end position="231"/>
    </location>
</feature>
<reference evidence="9 10" key="1">
    <citation type="submission" date="2016-11" db="EMBL/GenBank/DDBJ databases">
        <authorList>
            <person name="Jaros S."/>
            <person name="Januszkiewicz K."/>
            <person name="Wedrychowicz H."/>
        </authorList>
    </citation>
    <scope>NUCLEOTIDE SEQUENCE [LARGE SCALE GENOMIC DNA]</scope>
    <source>
        <strain evidence="9 10">DSM 22153</strain>
    </source>
</reference>
<evidence type="ECO:0000256" key="2">
    <source>
        <dbReference type="ARBA" id="ARBA00022475"/>
    </source>
</evidence>
<feature type="transmembrane region" description="Helical" evidence="7">
    <location>
        <begin position="265"/>
        <end position="287"/>
    </location>
</feature>
<feature type="transmembrane region" description="Helical" evidence="7">
    <location>
        <begin position="65"/>
        <end position="88"/>
    </location>
</feature>
<keyword evidence="3 7" id="KW-0812">Transmembrane</keyword>
<feature type="domain" description="ABC3 transporter permease C-terminal" evidence="8">
    <location>
        <begin position="217"/>
        <end position="338"/>
    </location>
</feature>
<dbReference type="GO" id="GO:0032153">
    <property type="term" value="C:cell division site"/>
    <property type="evidence" value="ECO:0007669"/>
    <property type="project" value="TreeGrafter"/>
</dbReference>
<dbReference type="GO" id="GO:0016020">
    <property type="term" value="C:membrane"/>
    <property type="evidence" value="ECO:0007669"/>
    <property type="project" value="InterPro"/>
</dbReference>
<comment type="subcellular location">
    <subcellularLocation>
        <location evidence="1">Cell membrane</location>
        <topology evidence="1">Multi-pass membrane protein</topology>
    </subcellularLocation>
</comment>
<keyword evidence="10" id="KW-1185">Reference proteome</keyword>
<dbReference type="RefSeq" id="WP_073014645.1">
    <property type="nucleotide sequence ID" value="NZ_FRBW01000004.1"/>
</dbReference>
<keyword evidence="5 7" id="KW-0472">Membrane</keyword>
<evidence type="ECO:0000256" key="3">
    <source>
        <dbReference type="ARBA" id="ARBA00022692"/>
    </source>
</evidence>
<dbReference type="STRING" id="735517.SAMN05444272_3535"/>
<feature type="compositionally biased region" description="Basic residues" evidence="6">
    <location>
        <begin position="22"/>
        <end position="35"/>
    </location>
</feature>
<dbReference type="AlphaFoldDB" id="A0A1M7MSL3"/>
<keyword evidence="9" id="KW-0131">Cell cycle</keyword>
<dbReference type="InterPro" id="IPR003838">
    <property type="entry name" value="ABC3_permease_C"/>
</dbReference>
<organism evidence="9 10">
    <name type="scientific">Roseibium suaedae</name>
    <dbReference type="NCBI Taxonomy" id="735517"/>
    <lineage>
        <taxon>Bacteria</taxon>
        <taxon>Pseudomonadati</taxon>
        <taxon>Pseudomonadota</taxon>
        <taxon>Alphaproteobacteria</taxon>
        <taxon>Hyphomicrobiales</taxon>
        <taxon>Stappiaceae</taxon>
        <taxon>Roseibium</taxon>
    </lineage>
</organism>
<evidence type="ECO:0000256" key="5">
    <source>
        <dbReference type="ARBA" id="ARBA00023136"/>
    </source>
</evidence>
<dbReference type="GO" id="GO:0051301">
    <property type="term" value="P:cell division"/>
    <property type="evidence" value="ECO:0007669"/>
    <property type="project" value="UniProtKB-KW"/>
</dbReference>
<evidence type="ECO:0000313" key="9">
    <source>
        <dbReference type="EMBL" id="SHM94096.1"/>
    </source>
</evidence>
<dbReference type="EMBL" id="FRBW01000004">
    <property type="protein sequence ID" value="SHM94096.1"/>
    <property type="molecule type" value="Genomic_DNA"/>
</dbReference>
<feature type="region of interest" description="Disordered" evidence="6">
    <location>
        <begin position="1"/>
        <end position="56"/>
    </location>
</feature>
<feature type="transmembrane region" description="Helical" evidence="7">
    <location>
        <begin position="316"/>
        <end position="339"/>
    </location>
</feature>
<dbReference type="PANTHER" id="PTHR47755:SF1">
    <property type="entry name" value="CELL DIVISION PROTEIN FTSX"/>
    <property type="match status" value="1"/>
</dbReference>
<accession>A0A1M7MSL3</accession>
<evidence type="ECO:0000256" key="7">
    <source>
        <dbReference type="SAM" id="Phobius"/>
    </source>
</evidence>
<feature type="compositionally biased region" description="Basic and acidic residues" evidence="6">
    <location>
        <begin position="36"/>
        <end position="50"/>
    </location>
</feature>
<evidence type="ECO:0000313" key="10">
    <source>
        <dbReference type="Proteomes" id="UP000186002"/>
    </source>
</evidence>
<keyword evidence="4 7" id="KW-1133">Transmembrane helix</keyword>
<protein>
    <submittedName>
        <fullName evidence="9">Cell division transport system permease protein</fullName>
    </submittedName>
</protein>